<dbReference type="GeneID" id="89529630"/>
<dbReference type="PROSITE" id="PS51318">
    <property type="entry name" value="TAT"/>
    <property type="match status" value="1"/>
</dbReference>
<evidence type="ECO:0000256" key="1">
    <source>
        <dbReference type="SAM" id="SignalP"/>
    </source>
</evidence>
<sequence>MTSVRTAVRAAAVLGATAALTVAGAGAASAATASSPVVEGNTISITFENDGLGDVATCVAAVAPTAEAATFASKLAAISTLDLGAITELLSGDTVATFLRSPLNSPIANVTLGDVTVSATVESGVYSAVTYCVPGEPSITPLVVVGNPLDAALGSLGAMSSGEGAGLDTLSSVLGGGDTEGALDLGTLSSAQGETEN</sequence>
<proteinExistence type="predicted"/>
<dbReference type="Proteomes" id="UP000295805">
    <property type="component" value="Unassembled WGS sequence"/>
</dbReference>
<gene>
    <name evidence="2" type="ORF">EDD19_108105</name>
</gene>
<dbReference type="AlphaFoldDB" id="A0A4R3ZUN8"/>
<reference evidence="2 3" key="1">
    <citation type="submission" date="2019-03" db="EMBL/GenBank/DDBJ databases">
        <title>Root nodule microbial communities of legume samples collected from USA, Mexico and Botswana.</title>
        <authorList>
            <person name="Hirsch A."/>
        </authorList>
    </citation>
    <scope>NUCLEOTIDE SEQUENCE [LARGE SCALE GENOMIC DNA]</scope>
    <source>
        <strain evidence="2 3">55</strain>
    </source>
</reference>
<dbReference type="InterPro" id="IPR006311">
    <property type="entry name" value="TAT_signal"/>
</dbReference>
<evidence type="ECO:0000313" key="3">
    <source>
        <dbReference type="Proteomes" id="UP000295805"/>
    </source>
</evidence>
<name>A0A4R3ZUN8_9ACTN</name>
<evidence type="ECO:0000313" key="2">
    <source>
        <dbReference type="EMBL" id="TCW24169.1"/>
    </source>
</evidence>
<protein>
    <submittedName>
        <fullName evidence="2">Uncharacterized protein</fullName>
    </submittedName>
</protein>
<organism evidence="2 3">
    <name type="scientific">Dietzia cinnamea</name>
    <dbReference type="NCBI Taxonomy" id="321318"/>
    <lineage>
        <taxon>Bacteria</taxon>
        <taxon>Bacillati</taxon>
        <taxon>Actinomycetota</taxon>
        <taxon>Actinomycetes</taxon>
        <taxon>Mycobacteriales</taxon>
        <taxon>Dietziaceae</taxon>
        <taxon>Dietzia</taxon>
    </lineage>
</organism>
<comment type="caution">
    <text evidence="2">The sequence shown here is derived from an EMBL/GenBank/DDBJ whole genome shotgun (WGS) entry which is preliminary data.</text>
</comment>
<dbReference type="RefSeq" id="WP_061227404.1">
    <property type="nucleotide sequence ID" value="NZ_CP143053.1"/>
</dbReference>
<feature type="signal peptide" evidence="1">
    <location>
        <begin position="1"/>
        <end position="27"/>
    </location>
</feature>
<feature type="chain" id="PRO_5038590854" evidence="1">
    <location>
        <begin position="28"/>
        <end position="197"/>
    </location>
</feature>
<accession>A0A4R3ZUN8</accession>
<dbReference type="EMBL" id="SMCX01000008">
    <property type="protein sequence ID" value="TCW24169.1"/>
    <property type="molecule type" value="Genomic_DNA"/>
</dbReference>
<keyword evidence="1" id="KW-0732">Signal</keyword>